<keyword evidence="2" id="KW-1185">Reference proteome</keyword>
<evidence type="ECO:0000313" key="1">
    <source>
        <dbReference type="EMBL" id="WRQ88489.1"/>
    </source>
</evidence>
<dbReference type="InterPro" id="IPR029063">
    <property type="entry name" value="SAM-dependent_MTases_sf"/>
</dbReference>
<proteinExistence type="predicted"/>
<dbReference type="SUPFAM" id="SSF53335">
    <property type="entry name" value="S-adenosyl-L-methionine-dependent methyltransferases"/>
    <property type="match status" value="1"/>
</dbReference>
<gene>
    <name evidence="1" type="ORF">K1X11_003680</name>
</gene>
<name>A0ABZ1CA69_9BACT</name>
<dbReference type="Pfam" id="PF13489">
    <property type="entry name" value="Methyltransf_23"/>
    <property type="match status" value="1"/>
</dbReference>
<keyword evidence="1" id="KW-0808">Transferase</keyword>
<organism evidence="1 2">
    <name type="scientific">Actomonas aquatica</name>
    <dbReference type="NCBI Taxonomy" id="2866162"/>
    <lineage>
        <taxon>Bacteria</taxon>
        <taxon>Pseudomonadati</taxon>
        <taxon>Verrucomicrobiota</taxon>
        <taxon>Opitutia</taxon>
        <taxon>Opitutales</taxon>
        <taxon>Opitutaceae</taxon>
        <taxon>Actomonas</taxon>
    </lineage>
</organism>
<dbReference type="Gene3D" id="3.40.50.150">
    <property type="entry name" value="Vaccinia Virus protein VP39"/>
    <property type="match status" value="1"/>
</dbReference>
<dbReference type="PANTHER" id="PTHR43861">
    <property type="entry name" value="TRANS-ACONITATE 2-METHYLTRANSFERASE-RELATED"/>
    <property type="match status" value="1"/>
</dbReference>
<reference evidence="1 2" key="1">
    <citation type="submission" date="2021-08" db="EMBL/GenBank/DDBJ databases">
        <authorList>
            <person name="Zhang D."/>
            <person name="Zhang A."/>
            <person name="Wang L."/>
        </authorList>
    </citation>
    <scope>NUCLEOTIDE SEQUENCE [LARGE SCALE GENOMIC DNA]</scope>
    <source>
        <strain evidence="1 2">WL0086</strain>
    </source>
</reference>
<evidence type="ECO:0000313" key="2">
    <source>
        <dbReference type="Proteomes" id="UP000738431"/>
    </source>
</evidence>
<dbReference type="Proteomes" id="UP000738431">
    <property type="component" value="Chromosome"/>
</dbReference>
<dbReference type="EC" id="2.1.1.-" evidence="1"/>
<sequence>MRCTACGHRYSLLKGEPESYSAEYFLEAHRNWFNNPNTPLFQKVTDGLRELPAGARVLDVGCGKGDFLKYLHGQRPDLELCGLDLSPNQDVPGITFVQSLVEEYEPTEPYDALVTMAVIEHIDDIQGFAQKLSDLVKPNGLVVVMTLDDTSLLYKLGRLFRKFGINIIYNRIYQAHHLNHFNRVSLQTLLERADMELVEYHGHNVPLAAIDIPATGLLQKVLRAGVWGVFNLSELTGNTYLQTLFMRSKR</sequence>
<protein>
    <submittedName>
        <fullName evidence="1">Class I SAM-dependent methyltransferase</fullName>
        <ecNumber evidence="1">2.1.1.-</ecNumber>
    </submittedName>
</protein>
<accession>A0ABZ1CA69</accession>
<dbReference type="RefSeq" id="WP_221032925.1">
    <property type="nucleotide sequence ID" value="NZ_CP139781.1"/>
</dbReference>
<keyword evidence="1" id="KW-0489">Methyltransferase</keyword>
<dbReference type="GO" id="GO:0008168">
    <property type="term" value="F:methyltransferase activity"/>
    <property type="evidence" value="ECO:0007669"/>
    <property type="project" value="UniProtKB-KW"/>
</dbReference>
<reference evidence="1 2" key="2">
    <citation type="submission" date="2023-12" db="EMBL/GenBank/DDBJ databases">
        <title>Description of an unclassified Opitutus bacterium of Verrucomicrobiota.</title>
        <authorList>
            <person name="Zhang D.-F."/>
        </authorList>
    </citation>
    <scope>NUCLEOTIDE SEQUENCE [LARGE SCALE GENOMIC DNA]</scope>
    <source>
        <strain evidence="1 2">WL0086</strain>
    </source>
</reference>
<dbReference type="GO" id="GO:0032259">
    <property type="term" value="P:methylation"/>
    <property type="evidence" value="ECO:0007669"/>
    <property type="project" value="UniProtKB-KW"/>
</dbReference>
<dbReference type="EMBL" id="CP139781">
    <property type="protein sequence ID" value="WRQ88489.1"/>
    <property type="molecule type" value="Genomic_DNA"/>
</dbReference>
<dbReference type="CDD" id="cd02440">
    <property type="entry name" value="AdoMet_MTases"/>
    <property type="match status" value="1"/>
</dbReference>